<dbReference type="InterPro" id="IPR045010">
    <property type="entry name" value="MDR_fam"/>
</dbReference>
<comment type="caution">
    <text evidence="4">The sequence shown here is derived from an EMBL/GenBank/DDBJ whole genome shotgun (WGS) entry which is preliminary data.</text>
</comment>
<gene>
    <name evidence="4" type="ORF">O3G_MSEX013658</name>
</gene>
<dbReference type="PANTHER" id="PTHR43205">
    <property type="entry name" value="PROSTAGLANDIN REDUCTASE"/>
    <property type="match status" value="1"/>
</dbReference>
<dbReference type="GO" id="GO:0006693">
    <property type="term" value="P:prostaglandin metabolic process"/>
    <property type="evidence" value="ECO:0007669"/>
    <property type="project" value="TreeGrafter"/>
</dbReference>
<sequence>MGPITCICVKRNVACLNEAKTGCNNRITPLAIVQKRKENAVKNSGLISPLTTAVVYSKAPAVGACRRNSPRNVIPSHGKNRYSLSGTVEDTRNPKFPVGSRVVSHKGWCDYCIIDTNKQGAMAVDRVYKLPNLKNLSPSHGVGAVGMPGATAYFGFLEICKPVAGETVVVTGAAGAVGSIVGQIAKIKGCKVIGIAGSDDKVKWLEEELGFDKALNYKTMDIGAALKEAAPNGVDCYFDNVGGEISSTIINQMNNFGRVSVCGSISAYNDDQLPKATVLQVAIITKQLKIEGFVVYQWINQWPEAFNELTNWIITGKLKVREHVTEGFDKIYDAFVGMLAGENVGKAVVKI</sequence>
<dbReference type="InterPro" id="IPR013149">
    <property type="entry name" value="ADH-like_C"/>
</dbReference>
<dbReference type="Proteomes" id="UP000791440">
    <property type="component" value="Unassembled WGS sequence"/>
</dbReference>
<dbReference type="SMART" id="SM00829">
    <property type="entry name" value="PKS_ER"/>
    <property type="match status" value="1"/>
</dbReference>
<dbReference type="EC" id="1.3.1.48" evidence="1"/>
<dbReference type="GO" id="GO:0032440">
    <property type="term" value="F:2-alkenal reductase [NAD(P)H] activity"/>
    <property type="evidence" value="ECO:0007669"/>
    <property type="project" value="InterPro"/>
</dbReference>
<dbReference type="PANTHER" id="PTHR43205:SF7">
    <property type="entry name" value="PROSTAGLANDIN REDUCTASE 1"/>
    <property type="match status" value="1"/>
</dbReference>
<evidence type="ECO:0000313" key="4">
    <source>
        <dbReference type="EMBL" id="KAG6463082.1"/>
    </source>
</evidence>
<dbReference type="GO" id="GO:0047522">
    <property type="term" value="F:15-oxoprostaglandin 13-reductase [NAD(P)+] activity"/>
    <property type="evidence" value="ECO:0007669"/>
    <property type="project" value="UniProtKB-EC"/>
</dbReference>
<keyword evidence="5" id="KW-1185">Reference proteome</keyword>
<dbReference type="AlphaFoldDB" id="A0A921ZUC3"/>
<accession>A0A921ZUC3</accession>
<evidence type="ECO:0000259" key="3">
    <source>
        <dbReference type="SMART" id="SM00829"/>
    </source>
</evidence>
<dbReference type="InterPro" id="IPR020843">
    <property type="entry name" value="ER"/>
</dbReference>
<dbReference type="InterPro" id="IPR014190">
    <property type="entry name" value="PTGR1"/>
</dbReference>
<dbReference type="GO" id="GO:0005737">
    <property type="term" value="C:cytoplasm"/>
    <property type="evidence" value="ECO:0007669"/>
    <property type="project" value="InterPro"/>
</dbReference>
<keyword evidence="2" id="KW-0560">Oxidoreductase</keyword>
<dbReference type="Pfam" id="PF00107">
    <property type="entry name" value="ADH_zinc_N"/>
    <property type="match status" value="1"/>
</dbReference>
<reference evidence="4" key="2">
    <citation type="submission" date="2020-12" db="EMBL/GenBank/DDBJ databases">
        <authorList>
            <person name="Kanost M."/>
        </authorList>
    </citation>
    <scope>NUCLEOTIDE SEQUENCE</scope>
</reference>
<dbReference type="CDD" id="cd08294">
    <property type="entry name" value="leukotriene_B4_DH_like"/>
    <property type="match status" value="1"/>
</dbReference>
<evidence type="ECO:0000256" key="2">
    <source>
        <dbReference type="ARBA" id="ARBA00023002"/>
    </source>
</evidence>
<feature type="domain" description="Enoyl reductase (ER)" evidence="3">
    <location>
        <begin position="45"/>
        <end position="349"/>
    </location>
</feature>
<organism evidence="4 5">
    <name type="scientific">Manduca sexta</name>
    <name type="common">Tobacco hawkmoth</name>
    <name type="synonym">Tobacco hornworm</name>
    <dbReference type="NCBI Taxonomy" id="7130"/>
    <lineage>
        <taxon>Eukaryota</taxon>
        <taxon>Metazoa</taxon>
        <taxon>Ecdysozoa</taxon>
        <taxon>Arthropoda</taxon>
        <taxon>Hexapoda</taxon>
        <taxon>Insecta</taxon>
        <taxon>Pterygota</taxon>
        <taxon>Neoptera</taxon>
        <taxon>Endopterygota</taxon>
        <taxon>Lepidoptera</taxon>
        <taxon>Glossata</taxon>
        <taxon>Ditrysia</taxon>
        <taxon>Bombycoidea</taxon>
        <taxon>Sphingidae</taxon>
        <taxon>Sphinginae</taxon>
        <taxon>Sphingini</taxon>
        <taxon>Manduca</taxon>
    </lineage>
</organism>
<dbReference type="FunFam" id="3.40.50.720:FF:000121">
    <property type="entry name" value="Prostaglandin reductase 2"/>
    <property type="match status" value="1"/>
</dbReference>
<reference evidence="4" key="1">
    <citation type="journal article" date="2016" name="Insect Biochem. Mol. Biol.">
        <title>Multifaceted biological insights from a draft genome sequence of the tobacco hornworm moth, Manduca sexta.</title>
        <authorList>
            <person name="Kanost M.R."/>
            <person name="Arrese E.L."/>
            <person name="Cao X."/>
            <person name="Chen Y.R."/>
            <person name="Chellapilla S."/>
            <person name="Goldsmith M.R."/>
            <person name="Grosse-Wilde E."/>
            <person name="Heckel D.G."/>
            <person name="Herndon N."/>
            <person name="Jiang H."/>
            <person name="Papanicolaou A."/>
            <person name="Qu J."/>
            <person name="Soulages J.L."/>
            <person name="Vogel H."/>
            <person name="Walters J."/>
            <person name="Waterhouse R.M."/>
            <person name="Ahn S.J."/>
            <person name="Almeida F.C."/>
            <person name="An C."/>
            <person name="Aqrawi P."/>
            <person name="Bretschneider A."/>
            <person name="Bryant W.B."/>
            <person name="Bucks S."/>
            <person name="Chao H."/>
            <person name="Chevignon G."/>
            <person name="Christen J.M."/>
            <person name="Clarke D.F."/>
            <person name="Dittmer N.T."/>
            <person name="Ferguson L.C.F."/>
            <person name="Garavelou S."/>
            <person name="Gordon K.H.J."/>
            <person name="Gunaratna R.T."/>
            <person name="Han Y."/>
            <person name="Hauser F."/>
            <person name="He Y."/>
            <person name="Heidel-Fischer H."/>
            <person name="Hirsh A."/>
            <person name="Hu Y."/>
            <person name="Jiang H."/>
            <person name="Kalra D."/>
            <person name="Klinner C."/>
            <person name="Konig C."/>
            <person name="Kovar C."/>
            <person name="Kroll A.R."/>
            <person name="Kuwar S.S."/>
            <person name="Lee S.L."/>
            <person name="Lehman R."/>
            <person name="Li K."/>
            <person name="Li Z."/>
            <person name="Liang H."/>
            <person name="Lovelace S."/>
            <person name="Lu Z."/>
            <person name="Mansfield J.H."/>
            <person name="McCulloch K.J."/>
            <person name="Mathew T."/>
            <person name="Morton B."/>
            <person name="Muzny D.M."/>
            <person name="Neunemann D."/>
            <person name="Ongeri F."/>
            <person name="Pauchet Y."/>
            <person name="Pu L.L."/>
            <person name="Pyrousis I."/>
            <person name="Rao X.J."/>
            <person name="Redding A."/>
            <person name="Roesel C."/>
            <person name="Sanchez-Gracia A."/>
            <person name="Schaack S."/>
            <person name="Shukla A."/>
            <person name="Tetreau G."/>
            <person name="Wang Y."/>
            <person name="Xiong G.H."/>
            <person name="Traut W."/>
            <person name="Walsh T.K."/>
            <person name="Worley K.C."/>
            <person name="Wu D."/>
            <person name="Wu W."/>
            <person name="Wu Y.Q."/>
            <person name="Zhang X."/>
            <person name="Zou Z."/>
            <person name="Zucker H."/>
            <person name="Briscoe A.D."/>
            <person name="Burmester T."/>
            <person name="Clem R.J."/>
            <person name="Feyereisen R."/>
            <person name="Grimmelikhuijzen C.J.P."/>
            <person name="Hamodrakas S.J."/>
            <person name="Hansson B.S."/>
            <person name="Huguet E."/>
            <person name="Jermiin L.S."/>
            <person name="Lan Q."/>
            <person name="Lehman H.K."/>
            <person name="Lorenzen M."/>
            <person name="Merzendorfer H."/>
            <person name="Michalopoulos I."/>
            <person name="Morton D.B."/>
            <person name="Muthukrishnan S."/>
            <person name="Oakeshott J.G."/>
            <person name="Palmer W."/>
            <person name="Park Y."/>
            <person name="Passarelli A.L."/>
            <person name="Rozas J."/>
            <person name="Schwartz L.M."/>
            <person name="Smith W."/>
            <person name="Southgate A."/>
            <person name="Vilcinskas A."/>
            <person name="Vogt R."/>
            <person name="Wang P."/>
            <person name="Werren J."/>
            <person name="Yu X.Q."/>
            <person name="Zhou J.J."/>
            <person name="Brown S.J."/>
            <person name="Scherer S.E."/>
            <person name="Richards S."/>
            <person name="Blissard G.W."/>
        </authorList>
    </citation>
    <scope>NUCLEOTIDE SEQUENCE</scope>
</reference>
<name>A0A921ZUC3_MANSE</name>
<proteinExistence type="predicted"/>
<evidence type="ECO:0000313" key="5">
    <source>
        <dbReference type="Proteomes" id="UP000791440"/>
    </source>
</evidence>
<evidence type="ECO:0000256" key="1">
    <source>
        <dbReference type="ARBA" id="ARBA00011981"/>
    </source>
</evidence>
<dbReference type="EMBL" id="JH668934">
    <property type="protein sequence ID" value="KAG6463082.1"/>
    <property type="molecule type" value="Genomic_DNA"/>
</dbReference>
<protein>
    <recommendedName>
        <fullName evidence="1">15-oxoprostaglandin 13-reductase</fullName>
        <ecNumber evidence="1">1.3.1.48</ecNumber>
    </recommendedName>
</protein>